<feature type="compositionally biased region" description="Basic and acidic residues" evidence="1">
    <location>
        <begin position="105"/>
        <end position="123"/>
    </location>
</feature>
<evidence type="ECO:0000256" key="1">
    <source>
        <dbReference type="SAM" id="MobiDB-lite"/>
    </source>
</evidence>
<accession>A0ABC8T4G5</accession>
<feature type="region of interest" description="Disordered" evidence="1">
    <location>
        <begin position="86"/>
        <end position="133"/>
    </location>
</feature>
<reference evidence="2 3" key="1">
    <citation type="submission" date="2024-02" db="EMBL/GenBank/DDBJ databases">
        <authorList>
            <person name="Vignale AGUSTIN F."/>
            <person name="Sosa J E."/>
            <person name="Modenutti C."/>
        </authorList>
    </citation>
    <scope>NUCLEOTIDE SEQUENCE [LARGE SCALE GENOMIC DNA]</scope>
</reference>
<feature type="compositionally biased region" description="Polar residues" evidence="1">
    <location>
        <begin position="86"/>
        <end position="96"/>
    </location>
</feature>
<organism evidence="2 3">
    <name type="scientific">Ilex paraguariensis</name>
    <name type="common">yerba mate</name>
    <dbReference type="NCBI Taxonomy" id="185542"/>
    <lineage>
        <taxon>Eukaryota</taxon>
        <taxon>Viridiplantae</taxon>
        <taxon>Streptophyta</taxon>
        <taxon>Embryophyta</taxon>
        <taxon>Tracheophyta</taxon>
        <taxon>Spermatophyta</taxon>
        <taxon>Magnoliopsida</taxon>
        <taxon>eudicotyledons</taxon>
        <taxon>Gunneridae</taxon>
        <taxon>Pentapetalae</taxon>
        <taxon>asterids</taxon>
        <taxon>campanulids</taxon>
        <taxon>Aquifoliales</taxon>
        <taxon>Aquifoliaceae</taxon>
        <taxon>Ilex</taxon>
    </lineage>
</organism>
<evidence type="ECO:0000313" key="3">
    <source>
        <dbReference type="Proteomes" id="UP001642360"/>
    </source>
</evidence>
<name>A0ABC8T4G5_9AQUA</name>
<dbReference type="AlphaFoldDB" id="A0ABC8T4G5"/>
<keyword evidence="3" id="KW-1185">Reference proteome</keyword>
<dbReference type="EMBL" id="CAUOFW020004177">
    <property type="protein sequence ID" value="CAK9164316.1"/>
    <property type="molecule type" value="Genomic_DNA"/>
</dbReference>
<feature type="compositionally biased region" description="Acidic residues" evidence="1">
    <location>
        <begin position="124"/>
        <end position="133"/>
    </location>
</feature>
<gene>
    <name evidence="2" type="ORF">ILEXP_LOCUS33423</name>
</gene>
<protein>
    <submittedName>
        <fullName evidence="2">Uncharacterized protein</fullName>
    </submittedName>
</protein>
<dbReference type="Proteomes" id="UP001642360">
    <property type="component" value="Unassembled WGS sequence"/>
</dbReference>
<comment type="caution">
    <text evidence="2">The sequence shown here is derived from an EMBL/GenBank/DDBJ whole genome shotgun (WGS) entry which is preliminary data.</text>
</comment>
<evidence type="ECO:0000313" key="2">
    <source>
        <dbReference type="EMBL" id="CAK9164316.1"/>
    </source>
</evidence>
<proteinExistence type="predicted"/>
<sequence>MRLKEVDTDLMILWTTIHGKLIKRIGSLEHRINSLESDIQEMKGTQVQMARDLELSLMMQMRLFTTLLPRESLLVLPSLTFAGVTSSMPVPPTSASEPPFVSMTKPRDPIHEMESREEHVESEFDKDDDGYSE</sequence>